<evidence type="ECO:0000256" key="5">
    <source>
        <dbReference type="ARBA" id="ARBA00022692"/>
    </source>
</evidence>
<proteinExistence type="predicted"/>
<evidence type="ECO:0000313" key="12">
    <source>
        <dbReference type="Proteomes" id="UP000199310"/>
    </source>
</evidence>
<evidence type="ECO:0000256" key="10">
    <source>
        <dbReference type="SAM" id="Phobius"/>
    </source>
</evidence>
<evidence type="ECO:0000256" key="3">
    <source>
        <dbReference type="ARBA" id="ARBA00022449"/>
    </source>
</evidence>
<feature type="transmembrane region" description="Helical" evidence="10">
    <location>
        <begin position="190"/>
        <end position="209"/>
    </location>
</feature>
<feature type="transmembrane region" description="Helical" evidence="10">
    <location>
        <begin position="414"/>
        <end position="435"/>
    </location>
</feature>
<keyword evidence="7" id="KW-0406">Ion transport</keyword>
<dbReference type="PANTHER" id="PTHR43298">
    <property type="entry name" value="MULTIDRUG RESISTANCE PROTEIN NORM-RELATED"/>
    <property type="match status" value="1"/>
</dbReference>
<keyword evidence="8 10" id="KW-0472">Membrane</keyword>
<feature type="transmembrane region" description="Helical" evidence="10">
    <location>
        <begin position="375"/>
        <end position="393"/>
    </location>
</feature>
<keyword evidence="3" id="KW-0050">Antiport</keyword>
<dbReference type="InterPro" id="IPR002528">
    <property type="entry name" value="MATE_fam"/>
</dbReference>
<dbReference type="Proteomes" id="UP000199310">
    <property type="component" value="Unassembled WGS sequence"/>
</dbReference>
<keyword evidence="5 10" id="KW-0812">Transmembrane</keyword>
<evidence type="ECO:0000256" key="9">
    <source>
        <dbReference type="ARBA" id="ARBA00031636"/>
    </source>
</evidence>
<dbReference type="EMBL" id="FOJG01000001">
    <property type="protein sequence ID" value="SEW17907.1"/>
    <property type="molecule type" value="Genomic_DNA"/>
</dbReference>
<feature type="transmembrane region" description="Helical" evidence="10">
    <location>
        <begin position="257"/>
        <end position="284"/>
    </location>
</feature>
<organism evidence="11 12">
    <name type="scientific">Chitinophaga arvensicola</name>
    <dbReference type="NCBI Taxonomy" id="29529"/>
    <lineage>
        <taxon>Bacteria</taxon>
        <taxon>Pseudomonadati</taxon>
        <taxon>Bacteroidota</taxon>
        <taxon>Chitinophagia</taxon>
        <taxon>Chitinophagales</taxon>
        <taxon>Chitinophagaceae</taxon>
        <taxon>Chitinophaga</taxon>
    </lineage>
</organism>
<feature type="transmembrane region" description="Helical" evidence="10">
    <location>
        <begin position="156"/>
        <end position="178"/>
    </location>
</feature>
<dbReference type="GO" id="GO:0015297">
    <property type="term" value="F:antiporter activity"/>
    <property type="evidence" value="ECO:0007669"/>
    <property type="project" value="UniProtKB-KW"/>
</dbReference>
<feature type="transmembrane region" description="Helical" evidence="10">
    <location>
        <begin position="37"/>
        <end position="62"/>
    </location>
</feature>
<comment type="subcellular location">
    <subcellularLocation>
        <location evidence="1">Cell membrane</location>
        <topology evidence="1">Multi-pass membrane protein</topology>
    </subcellularLocation>
</comment>
<keyword evidence="12" id="KW-1185">Reference proteome</keyword>
<dbReference type="CDD" id="cd13139">
    <property type="entry name" value="MATE_like_14"/>
    <property type="match status" value="1"/>
</dbReference>
<protein>
    <recommendedName>
        <fullName evidence="9">Multidrug-efflux transporter</fullName>
    </recommendedName>
</protein>
<reference evidence="12" key="1">
    <citation type="submission" date="2016-10" db="EMBL/GenBank/DDBJ databases">
        <authorList>
            <person name="Varghese N."/>
            <person name="Submissions S."/>
        </authorList>
    </citation>
    <scope>NUCLEOTIDE SEQUENCE [LARGE SCALE GENOMIC DNA]</scope>
    <source>
        <strain evidence="12">DSM 3695</strain>
    </source>
</reference>
<evidence type="ECO:0000256" key="7">
    <source>
        <dbReference type="ARBA" id="ARBA00023065"/>
    </source>
</evidence>
<feature type="transmembrane region" description="Helical" evidence="10">
    <location>
        <begin position="345"/>
        <end position="369"/>
    </location>
</feature>
<gene>
    <name evidence="11" type="ORF">SAMN04488122_0983</name>
</gene>
<name>A0A1I0PU26_9BACT</name>
<keyword evidence="2" id="KW-0813">Transport</keyword>
<feature type="transmembrane region" description="Helical" evidence="10">
    <location>
        <begin position="296"/>
        <end position="324"/>
    </location>
</feature>
<dbReference type="GO" id="GO:0005886">
    <property type="term" value="C:plasma membrane"/>
    <property type="evidence" value="ECO:0007669"/>
    <property type="project" value="UniProtKB-SubCell"/>
</dbReference>
<dbReference type="RefSeq" id="WP_218150279.1">
    <property type="nucleotide sequence ID" value="NZ_FOJG01000001.1"/>
</dbReference>
<dbReference type="STRING" id="29529.SAMN04488122_0983"/>
<dbReference type="PANTHER" id="PTHR43298:SF2">
    <property type="entry name" value="FMN_FAD EXPORTER YEEO-RELATED"/>
    <property type="match status" value="1"/>
</dbReference>
<keyword evidence="4" id="KW-1003">Cell membrane</keyword>
<dbReference type="NCBIfam" id="TIGR00797">
    <property type="entry name" value="matE"/>
    <property type="match status" value="1"/>
</dbReference>
<dbReference type="GO" id="GO:0042910">
    <property type="term" value="F:xenobiotic transmembrane transporter activity"/>
    <property type="evidence" value="ECO:0007669"/>
    <property type="project" value="InterPro"/>
</dbReference>
<feature type="transmembrane region" description="Helical" evidence="10">
    <location>
        <begin position="441"/>
        <end position="461"/>
    </location>
</feature>
<evidence type="ECO:0000256" key="8">
    <source>
        <dbReference type="ARBA" id="ARBA00023136"/>
    </source>
</evidence>
<dbReference type="InterPro" id="IPR050222">
    <property type="entry name" value="MATE_MdtK"/>
</dbReference>
<evidence type="ECO:0000256" key="2">
    <source>
        <dbReference type="ARBA" id="ARBA00022448"/>
    </source>
</evidence>
<dbReference type="InterPro" id="IPR048279">
    <property type="entry name" value="MdtK-like"/>
</dbReference>
<evidence type="ECO:0000256" key="4">
    <source>
        <dbReference type="ARBA" id="ARBA00022475"/>
    </source>
</evidence>
<feature type="transmembrane region" description="Helical" evidence="10">
    <location>
        <begin position="215"/>
        <end position="237"/>
    </location>
</feature>
<feature type="transmembrane region" description="Helical" evidence="10">
    <location>
        <begin position="120"/>
        <end position="144"/>
    </location>
</feature>
<dbReference type="GO" id="GO:0006811">
    <property type="term" value="P:monoatomic ion transport"/>
    <property type="evidence" value="ECO:0007669"/>
    <property type="project" value="UniProtKB-KW"/>
</dbReference>
<dbReference type="PIRSF" id="PIRSF006603">
    <property type="entry name" value="DinF"/>
    <property type="match status" value="1"/>
</dbReference>
<dbReference type="Pfam" id="PF01554">
    <property type="entry name" value="MatE"/>
    <property type="match status" value="2"/>
</dbReference>
<evidence type="ECO:0000256" key="1">
    <source>
        <dbReference type="ARBA" id="ARBA00004651"/>
    </source>
</evidence>
<keyword evidence="6 10" id="KW-1133">Transmembrane helix</keyword>
<evidence type="ECO:0000256" key="6">
    <source>
        <dbReference type="ARBA" id="ARBA00022989"/>
    </source>
</evidence>
<sequence length="471" mass="50713">MPLLTKMLQRIPRLFQLFKIAVAGSEKEFTTGSIDRAILLLAIPMVLEMAMESLFAVVDIYFVSHLGVNAITTVGLTESVLTLVYTGAMGLSMAATAMIARRTGEKDPAAAAHAAMQSLYPGLLVSVLVSIAGIFFAKDILLIMGAAKEVADYGYVYTQILLGGNMVIILLFLINGIFRGAGDAALAMRALWIANGLNIILCPLLISGWGPVPAMGLKGAAIATFIGRGTGVIYQVYHLVKGKNLIRITRNHLAPAFPLIGAILKIAVGATAQMLIASASWIFLVRIISHFGKDAVAGYTIAIRVVIFTILPAWGMANAAAALVGQNLGAQQPERAEKSAWRAAFFNLVFLGLVAVVFMTWAPAIIRFFTDDDIVVGYAVQCIRLMSGGYIFYAYGMVLTQSFNGAGDTRTPMLINLFVMWLFQMPLAYLLAIVLKLGPVGVFWAIAISESTAAIAAILLFRRGNWKRIKI</sequence>
<dbReference type="AlphaFoldDB" id="A0A1I0PU26"/>
<accession>A0A1I0PU26</accession>
<evidence type="ECO:0000313" key="11">
    <source>
        <dbReference type="EMBL" id="SEW17907.1"/>
    </source>
</evidence>